<evidence type="ECO:0000256" key="1">
    <source>
        <dbReference type="SAM" id="Coils"/>
    </source>
</evidence>
<evidence type="ECO:0000313" key="4">
    <source>
        <dbReference type="Proteomes" id="UP000252519"/>
    </source>
</evidence>
<proteinExistence type="predicted"/>
<evidence type="ECO:0000256" key="2">
    <source>
        <dbReference type="SAM" id="MobiDB-lite"/>
    </source>
</evidence>
<accession>A0A368G3Y7</accession>
<dbReference type="OrthoDB" id="5904714at2759"/>
<dbReference type="EMBL" id="JOJR01000358">
    <property type="protein sequence ID" value="RCN39062.1"/>
    <property type="molecule type" value="Genomic_DNA"/>
</dbReference>
<comment type="caution">
    <text evidence="3">The sequence shown here is derived from an EMBL/GenBank/DDBJ whole genome shotgun (WGS) entry which is preliminary data.</text>
</comment>
<dbReference type="Proteomes" id="UP000252519">
    <property type="component" value="Unassembled WGS sequence"/>
</dbReference>
<dbReference type="AlphaFoldDB" id="A0A368G3Y7"/>
<gene>
    <name evidence="3" type="ORF">ANCCAN_15006</name>
</gene>
<organism evidence="3 4">
    <name type="scientific">Ancylostoma caninum</name>
    <name type="common">Dog hookworm</name>
    <dbReference type="NCBI Taxonomy" id="29170"/>
    <lineage>
        <taxon>Eukaryota</taxon>
        <taxon>Metazoa</taxon>
        <taxon>Ecdysozoa</taxon>
        <taxon>Nematoda</taxon>
        <taxon>Chromadorea</taxon>
        <taxon>Rhabditida</taxon>
        <taxon>Rhabditina</taxon>
        <taxon>Rhabditomorpha</taxon>
        <taxon>Strongyloidea</taxon>
        <taxon>Ancylostomatidae</taxon>
        <taxon>Ancylostomatinae</taxon>
        <taxon>Ancylostoma</taxon>
    </lineage>
</organism>
<evidence type="ECO:0000313" key="3">
    <source>
        <dbReference type="EMBL" id="RCN39062.1"/>
    </source>
</evidence>
<dbReference type="STRING" id="29170.A0A368G3Y7"/>
<protein>
    <recommendedName>
        <fullName evidence="5">Myosin tail domain-containing protein</fullName>
    </recommendedName>
</protein>
<reference evidence="3 4" key="1">
    <citation type="submission" date="2014-10" db="EMBL/GenBank/DDBJ databases">
        <title>Draft genome of the hookworm Ancylostoma caninum.</title>
        <authorList>
            <person name="Mitreva M."/>
        </authorList>
    </citation>
    <scope>NUCLEOTIDE SEQUENCE [LARGE SCALE GENOMIC DNA]</scope>
    <source>
        <strain evidence="3 4">Baltimore</strain>
    </source>
</reference>
<keyword evidence="1" id="KW-0175">Coiled coil</keyword>
<feature type="compositionally biased region" description="Basic and acidic residues" evidence="2">
    <location>
        <begin position="64"/>
        <end position="77"/>
    </location>
</feature>
<evidence type="ECO:0008006" key="5">
    <source>
        <dbReference type="Google" id="ProtNLM"/>
    </source>
</evidence>
<name>A0A368G3Y7_ANCCA</name>
<keyword evidence="4" id="KW-1185">Reference proteome</keyword>
<feature type="non-terminal residue" evidence="3">
    <location>
        <position position="1"/>
    </location>
</feature>
<feature type="coiled-coil region" evidence="1">
    <location>
        <begin position="84"/>
        <end position="146"/>
    </location>
</feature>
<feature type="region of interest" description="Disordered" evidence="2">
    <location>
        <begin position="59"/>
        <end position="79"/>
    </location>
</feature>
<sequence>LEKSKNALLNSLRADLAKAEAEIKEALAREDALKAEVTKLRRKLRTCYSAWKRRKVTKQNSSESRLRERDESKERNRLNFTAQLEESQVKLVKSAAQLEEANRKKQSLEGEIRKLEAVLARKTASVKELEQKVDGLMERLRASEIQEQKYRDQMAVLEKVRFKTPFLFVC</sequence>
<feature type="coiled-coil region" evidence="1">
    <location>
        <begin position="2"/>
        <end position="43"/>
    </location>
</feature>